<gene>
    <name evidence="2" type="ORF">KABA2_07S00968</name>
</gene>
<dbReference type="Proteomes" id="UP000644660">
    <property type="component" value="Unassembled WGS sequence"/>
</dbReference>
<feature type="region of interest" description="Disordered" evidence="1">
    <location>
        <begin position="204"/>
        <end position="239"/>
    </location>
</feature>
<dbReference type="InterPro" id="IPR003386">
    <property type="entry name" value="LACT/PDAT_acylTrfase"/>
</dbReference>
<evidence type="ECO:0000313" key="3">
    <source>
        <dbReference type="Proteomes" id="UP000644660"/>
    </source>
</evidence>
<accession>A0A8H2ZIL2</accession>
<dbReference type="Pfam" id="PF02450">
    <property type="entry name" value="LCAT"/>
    <property type="match status" value="1"/>
</dbReference>
<dbReference type="Gene3D" id="3.40.50.1820">
    <property type="entry name" value="alpha/beta hydrolase"/>
    <property type="match status" value="1"/>
</dbReference>
<sequence>MGANGEPMTIQPNRGISNNGKKCPVHGIDVCCNNQQPSACLTKSECKDEEEEEEDVEGGKDFEPSDKSSSSSSITQNDDNKHVHYNNIIRTKSRPLSTNNANELIGGVNLETKQPVRRSTSVSITNDPHISDSDVEFNKPRFITIEDLNDLDTKEMKSYKRFNKDHKIFSFSLPFGQNNKIRNSKISMFNLITPITETNKNITEVDNNKSSDSQVNMSNSADNTQNEGSLAYQPSPTNNDVVDATTTLIRSKTVAVLNEETPAIKSEIKQKLERTNSISSLEELELYKDQTGIENVRNKAIKESLGIDAVRNQIKQITISDTTKTADGYTYGRLQSIWNEVDGDFIIMGGYRGSILRDAKTHRRLWVPIKAGLNLTKIDLYIGPTEQDEIEAQKRIIPDGMLTHIGPVDISRKLIKKLEANPKVHIETFGYDWRLSLEIPCEQLVKRLKQIQDKQKKDPKYKGKPKGSYLLAHSMGGLIAHKVLQDHPELVRGIVYIGAPNQCPNILGPIRFGDSVMWNKSILSSESNFFMRSSHYFLPLDGRCFINRKTYERYDFDFFDPQIWRYLGLSPLVSQKRLDYIEKEKKKQERELIHHHHIKNTSRTTSMSSLFSLDPPSPLEVIESVNSKVKDVVSKVPLLRKEIKNDLTETMEEVIIDYNFKTSYEDSYSYLERTLTNARTFLSSLDYDDSKDYPPLVTVYGNRVPTVRGCKVDGIAGIIDGDYDDFYYGAGDGVVHHSWLLPGVRGFPVVAKIVSETGHVSLMTDLSSMAKALISLHDADKERNKERKQ</sequence>
<reference evidence="2 3" key="1">
    <citation type="submission" date="2020-05" db="EMBL/GenBank/DDBJ databases">
        <authorList>
            <person name="Casaregola S."/>
            <person name="Devillers H."/>
            <person name="Grondin C."/>
        </authorList>
    </citation>
    <scope>NUCLEOTIDE SEQUENCE [LARGE SCALE GENOMIC DNA]</scope>
    <source>
        <strain evidence="2 3">CLIB 1767</strain>
    </source>
</reference>
<dbReference type="GO" id="GO:0006629">
    <property type="term" value="P:lipid metabolic process"/>
    <property type="evidence" value="ECO:0007669"/>
    <property type="project" value="InterPro"/>
</dbReference>
<feature type="compositionally biased region" description="Acidic residues" evidence="1">
    <location>
        <begin position="47"/>
        <end position="56"/>
    </location>
</feature>
<dbReference type="PANTHER" id="PTHR11440">
    <property type="entry name" value="LECITHIN-CHOLESTEROL ACYLTRANSFERASE-RELATED"/>
    <property type="match status" value="1"/>
</dbReference>
<dbReference type="AlphaFoldDB" id="A0A8H2ZIL2"/>
<name>A0A8H2ZIL2_9SACH</name>
<dbReference type="SUPFAM" id="SSF53474">
    <property type="entry name" value="alpha/beta-Hydrolases"/>
    <property type="match status" value="1"/>
</dbReference>
<feature type="region of interest" description="Disordered" evidence="1">
    <location>
        <begin position="40"/>
        <end position="83"/>
    </location>
</feature>
<organism evidence="2 3">
    <name type="scientific">Maudiozyma barnettii</name>
    <dbReference type="NCBI Taxonomy" id="61262"/>
    <lineage>
        <taxon>Eukaryota</taxon>
        <taxon>Fungi</taxon>
        <taxon>Dikarya</taxon>
        <taxon>Ascomycota</taxon>
        <taxon>Saccharomycotina</taxon>
        <taxon>Saccharomycetes</taxon>
        <taxon>Saccharomycetales</taxon>
        <taxon>Saccharomycetaceae</taxon>
        <taxon>Maudiozyma</taxon>
    </lineage>
</organism>
<proteinExistence type="predicted"/>
<keyword evidence="3" id="KW-1185">Reference proteome</keyword>
<dbReference type="OrthoDB" id="10250441at2759"/>
<dbReference type="InterPro" id="IPR029058">
    <property type="entry name" value="AB_hydrolase_fold"/>
</dbReference>
<protein>
    <submittedName>
        <fullName evidence="2">Uncharacterized protein</fullName>
    </submittedName>
</protein>
<dbReference type="RefSeq" id="XP_041407476.1">
    <property type="nucleotide sequence ID" value="XM_041551542.1"/>
</dbReference>
<dbReference type="GO" id="GO:0008374">
    <property type="term" value="F:O-acyltransferase activity"/>
    <property type="evidence" value="ECO:0007669"/>
    <property type="project" value="InterPro"/>
</dbReference>
<feature type="compositionally biased region" description="Basic and acidic residues" evidence="1">
    <location>
        <begin position="57"/>
        <end position="66"/>
    </location>
</feature>
<evidence type="ECO:0000256" key="1">
    <source>
        <dbReference type="SAM" id="MobiDB-lite"/>
    </source>
</evidence>
<dbReference type="GeneID" id="64858688"/>
<dbReference type="EMBL" id="CAEFZW010000007">
    <property type="protein sequence ID" value="CAB4255632.1"/>
    <property type="molecule type" value="Genomic_DNA"/>
</dbReference>
<evidence type="ECO:0000313" key="2">
    <source>
        <dbReference type="EMBL" id="CAB4255632.1"/>
    </source>
</evidence>
<comment type="caution">
    <text evidence="2">The sequence shown here is derived from an EMBL/GenBank/DDBJ whole genome shotgun (WGS) entry which is preliminary data.</text>
</comment>